<feature type="transmembrane region" description="Helical" evidence="1">
    <location>
        <begin position="7"/>
        <end position="29"/>
    </location>
</feature>
<proteinExistence type="predicted"/>
<keyword evidence="3" id="KW-1185">Reference proteome</keyword>
<dbReference type="Proteomes" id="UP000236736">
    <property type="component" value="Unassembled WGS sequence"/>
</dbReference>
<evidence type="ECO:0000313" key="2">
    <source>
        <dbReference type="EMBL" id="SEF43719.1"/>
    </source>
</evidence>
<evidence type="ECO:0000256" key="1">
    <source>
        <dbReference type="SAM" id="Phobius"/>
    </source>
</evidence>
<sequence>MELSERLFEFVIAFVIAGPLAYFFMTNFWLANFACRVEVDLVLILLSGLISITISWLTVSYQSFKTAANNPVDYLKNE</sequence>
<keyword evidence="1" id="KW-0472">Membrane</keyword>
<dbReference type="RefSeq" id="WP_103922935.1">
    <property type="nucleotide sequence ID" value="NZ_BBFN01000001.1"/>
</dbReference>
<keyword evidence="1" id="KW-0812">Transmembrane</keyword>
<protein>
    <submittedName>
        <fullName evidence="2">Putative ABC transport system permease protein</fullName>
    </submittedName>
</protein>
<feature type="transmembrane region" description="Helical" evidence="1">
    <location>
        <begin position="41"/>
        <end position="59"/>
    </location>
</feature>
<dbReference type="EMBL" id="FNVR01000001">
    <property type="protein sequence ID" value="SEF43719.1"/>
    <property type="molecule type" value="Genomic_DNA"/>
</dbReference>
<dbReference type="STRING" id="1120964.GCA_001313265_00299"/>
<accession>A0A1H5RZG8</accession>
<dbReference type="OrthoDB" id="905059at2"/>
<keyword evidence="1" id="KW-1133">Transmembrane helix</keyword>
<evidence type="ECO:0000313" key="3">
    <source>
        <dbReference type="Proteomes" id="UP000236736"/>
    </source>
</evidence>
<gene>
    <name evidence="2" type="ORF">SAMN03080598_00204</name>
</gene>
<reference evidence="3" key="1">
    <citation type="submission" date="2016-10" db="EMBL/GenBank/DDBJ databases">
        <authorList>
            <person name="Varghese N."/>
            <person name="Submissions S."/>
        </authorList>
    </citation>
    <scope>NUCLEOTIDE SEQUENCE [LARGE SCALE GENOMIC DNA]</scope>
    <source>
        <strain evidence="3">DSM 17298</strain>
    </source>
</reference>
<organism evidence="2 3">
    <name type="scientific">Algoriphagus boritolerans DSM 17298 = JCM 18970</name>
    <dbReference type="NCBI Taxonomy" id="1120964"/>
    <lineage>
        <taxon>Bacteria</taxon>
        <taxon>Pseudomonadati</taxon>
        <taxon>Bacteroidota</taxon>
        <taxon>Cytophagia</taxon>
        <taxon>Cytophagales</taxon>
        <taxon>Cyclobacteriaceae</taxon>
        <taxon>Algoriphagus</taxon>
    </lineage>
</organism>
<name>A0A1H5RZG8_9BACT</name>
<dbReference type="AlphaFoldDB" id="A0A1H5RZG8"/>